<name>A0A5C5Y6Z7_9PLAN</name>
<evidence type="ECO:0000313" key="2">
    <source>
        <dbReference type="EMBL" id="TWT70698.1"/>
    </source>
</evidence>
<evidence type="ECO:0000256" key="1">
    <source>
        <dbReference type="SAM" id="MobiDB-lite"/>
    </source>
</evidence>
<proteinExistence type="predicted"/>
<sequence length="983" mass="109799">MLAVWGLVIPFQTIPATAADQQDPSAAHHQRNTSDVTGQAETPPPVLATEGAWAPEQLSSDDYRMRQRTTLQMWRHRDATRKWVREAVRDPDPEVSGRAQWILERWRRGILPETPAELSKRLQEVDPAEAMDLLLKAGRFEAAAVALDESSGTPAWDGLRDRAATSIENLYPLLVAMAVSGDRVPDLVDLIDRVAESPSMLVCRAEVMQVMGMPVSDDTLLPDRSQRWSGNQQTVNRIQVLDALGRRDDAIELAESALRSEQKNADRMGGTQIRPGITDEGASDGEYLKQLRELRYRCMALDGRWRELCEWLDEVDGSAMSAIGPPRSLSWTRHQSRRLVAAHRAGDLSRRQDAIDALTGTQWNTKDVAAGVDRNQAALIGQLRWGTLASCGEIDLAIEVLSETDPDGAANLARASSRYRDVFKAIGFADDTNEIAGDRSNHMARQLNQATGDWLERLASGTEDSTTDVNHVQLVIRSLLWCGRRDLAWQVCQELCRQTSIGRYPSRLLVCWSLQQAGELDWAVRFAHDSDDDQVSESTASVLASFFGDEGANGSMWGRISQVLALSHAGSSVRTRNRWTADLLRGRLPHSWDSAIDLDRFSHMLMTAPATNRRSRLTRSIAEPEIHSGYPLMFQRLGRQDLADLWQTELVRRGDRRAMFLLAERQQFSGDDQTAATIYRKIFEQILHQVQTTTTPSPSADDEALAVRILAAQWRLAKQGTDASASLHSDRTMQLLLCSPQPRHRRRVIDYLVTHGLDAEAKAAYQGLLALTALDPKHARDFSAAVHTYAEMIHETRPFDAAMILDQAVATLLDVPDRSEVTFVWYPTVVEGYRMQAAIEAGDEEAVDRSLAFISKLDPLAIDHVERLLPKAAEAGMDGLVTKTLDRITDLGHQHFANFPSDAMMLNNLAWVLAVNDSHLPLAQQWASRAVRLEPDSAIYRDTLAEILYRQNKNKQAAAIEQACLLDTPADHHLHQQVARFRK</sequence>
<protein>
    <recommendedName>
        <fullName evidence="4">Tetratricopeptide repeat protein</fullName>
    </recommendedName>
</protein>
<gene>
    <name evidence="2" type="ORF">Pan14r_30050</name>
</gene>
<dbReference type="AlphaFoldDB" id="A0A5C5Y6Z7"/>
<feature type="region of interest" description="Disordered" evidence="1">
    <location>
        <begin position="19"/>
        <end position="46"/>
    </location>
</feature>
<comment type="caution">
    <text evidence="2">The sequence shown here is derived from an EMBL/GenBank/DDBJ whole genome shotgun (WGS) entry which is preliminary data.</text>
</comment>
<dbReference type="Proteomes" id="UP000317238">
    <property type="component" value="Unassembled WGS sequence"/>
</dbReference>
<dbReference type="InterPro" id="IPR011990">
    <property type="entry name" value="TPR-like_helical_dom_sf"/>
</dbReference>
<organism evidence="2 3">
    <name type="scientific">Crateriforma conspicua</name>
    <dbReference type="NCBI Taxonomy" id="2527996"/>
    <lineage>
        <taxon>Bacteria</taxon>
        <taxon>Pseudomonadati</taxon>
        <taxon>Planctomycetota</taxon>
        <taxon>Planctomycetia</taxon>
        <taxon>Planctomycetales</taxon>
        <taxon>Planctomycetaceae</taxon>
        <taxon>Crateriforma</taxon>
    </lineage>
</organism>
<dbReference type="EMBL" id="SJPL01000001">
    <property type="protein sequence ID" value="TWT70698.1"/>
    <property type="molecule type" value="Genomic_DNA"/>
</dbReference>
<dbReference type="Gene3D" id="1.25.40.10">
    <property type="entry name" value="Tetratricopeptide repeat domain"/>
    <property type="match status" value="1"/>
</dbReference>
<evidence type="ECO:0000313" key="3">
    <source>
        <dbReference type="Proteomes" id="UP000317238"/>
    </source>
</evidence>
<reference evidence="2 3" key="1">
    <citation type="submission" date="2019-02" db="EMBL/GenBank/DDBJ databases">
        <title>Deep-cultivation of Planctomycetes and their phenomic and genomic characterization uncovers novel biology.</title>
        <authorList>
            <person name="Wiegand S."/>
            <person name="Jogler M."/>
            <person name="Boedeker C."/>
            <person name="Pinto D."/>
            <person name="Vollmers J."/>
            <person name="Rivas-Marin E."/>
            <person name="Kohn T."/>
            <person name="Peeters S.H."/>
            <person name="Heuer A."/>
            <person name="Rast P."/>
            <person name="Oberbeckmann S."/>
            <person name="Bunk B."/>
            <person name="Jeske O."/>
            <person name="Meyerdierks A."/>
            <person name="Storesund J.E."/>
            <person name="Kallscheuer N."/>
            <person name="Luecker S."/>
            <person name="Lage O.M."/>
            <person name="Pohl T."/>
            <person name="Merkel B.J."/>
            <person name="Hornburger P."/>
            <person name="Mueller R.-W."/>
            <person name="Bruemmer F."/>
            <person name="Labrenz M."/>
            <person name="Spormann A.M."/>
            <person name="Op Den Camp H."/>
            <person name="Overmann J."/>
            <person name="Amann R."/>
            <person name="Jetten M.S.M."/>
            <person name="Mascher T."/>
            <person name="Medema M.H."/>
            <person name="Devos D.P."/>
            <person name="Kaster A.-K."/>
            <person name="Ovreas L."/>
            <person name="Rohde M."/>
            <person name="Galperin M.Y."/>
            <person name="Jogler C."/>
        </authorList>
    </citation>
    <scope>NUCLEOTIDE SEQUENCE [LARGE SCALE GENOMIC DNA]</scope>
    <source>
        <strain evidence="2 3">Pan14r</strain>
    </source>
</reference>
<accession>A0A5C5Y6Z7</accession>
<evidence type="ECO:0008006" key="4">
    <source>
        <dbReference type="Google" id="ProtNLM"/>
    </source>
</evidence>
<dbReference type="SUPFAM" id="SSF48452">
    <property type="entry name" value="TPR-like"/>
    <property type="match status" value="1"/>
</dbReference>
<keyword evidence="3" id="KW-1185">Reference proteome</keyword>